<dbReference type="Proteomes" id="UP000242664">
    <property type="component" value="Unassembled WGS sequence"/>
</dbReference>
<evidence type="ECO:0000313" key="1">
    <source>
        <dbReference type="EMBL" id="EDN57082.1"/>
    </source>
</evidence>
<sequence>MHQNGANQEEVVYSAEVLKVHVLMCLLLQTLVQDSSHRISL</sequence>
<name>A0ABM9WUU5_VIBAE</name>
<protein>
    <submittedName>
        <fullName evidence="1">Uncharacterized protein</fullName>
    </submittedName>
</protein>
<organism evidence="1 2">
    <name type="scientific">Vibrio antiquarius (strain Ex25)</name>
    <dbReference type="NCBI Taxonomy" id="150340"/>
    <lineage>
        <taxon>Bacteria</taxon>
        <taxon>Pseudomonadati</taxon>
        <taxon>Pseudomonadota</taxon>
        <taxon>Gammaproteobacteria</taxon>
        <taxon>Vibrionales</taxon>
        <taxon>Vibrionaceae</taxon>
        <taxon>Vibrio</taxon>
        <taxon>Vibrio diabolicus subgroup</taxon>
    </lineage>
</organism>
<dbReference type="EMBL" id="DS267821">
    <property type="protein sequence ID" value="EDN57082.1"/>
    <property type="molecule type" value="Genomic_DNA"/>
</dbReference>
<proteinExistence type="predicted"/>
<evidence type="ECO:0000313" key="2">
    <source>
        <dbReference type="Proteomes" id="UP000242664"/>
    </source>
</evidence>
<keyword evidence="2" id="KW-1185">Reference proteome</keyword>
<gene>
    <name evidence="1" type="ORF">VEx25_A0646</name>
</gene>
<reference evidence="2" key="1">
    <citation type="submission" date="2006-10" db="EMBL/GenBank/DDBJ databases">
        <authorList>
            <person name="Heidelberg J."/>
            <person name="Sebastian Y."/>
        </authorList>
    </citation>
    <scope>NUCLEOTIDE SEQUENCE [LARGE SCALE GENOMIC DNA]</scope>
    <source>
        <strain evidence="2">EX25</strain>
    </source>
</reference>
<accession>A0ABM9WUU5</accession>